<evidence type="ECO:0000313" key="2">
    <source>
        <dbReference type="Proteomes" id="UP001151081"/>
    </source>
</evidence>
<gene>
    <name evidence="1" type="ORF">KEG57_40265</name>
</gene>
<reference evidence="1 2" key="1">
    <citation type="submission" date="2021-04" db="EMBL/GenBank/DDBJ databases">
        <title>Genome analysis of Polyangium sp.</title>
        <authorList>
            <person name="Li Y."/>
            <person name="Wang J."/>
        </authorList>
    </citation>
    <scope>NUCLEOTIDE SEQUENCE [LARGE SCALE GENOMIC DNA]</scope>
    <source>
        <strain evidence="1 2">SDU14</strain>
    </source>
</reference>
<keyword evidence="2" id="KW-1185">Reference proteome</keyword>
<protein>
    <submittedName>
        <fullName evidence="1">Uncharacterized protein</fullName>
    </submittedName>
</protein>
<dbReference type="Proteomes" id="UP001151081">
    <property type="component" value="Unassembled WGS sequence"/>
</dbReference>
<sequence>MRIRVSAEIPLGRSNVDFGLVTWLHIAILDEDDSGPIEKPIGQARAALVHVGKVLDNEESLHDVLDADSGDLEALYSIYFDEKTDWFKPELAEGMGRDLLYIDEVHVEPAFEGRNIELAVVRNLADTLGQGCELVVVPVESDQDEEYWSHLGFEMSTPAEKGHGYMHLNLAYRSSFVDDEENPGHFKVQPNIPSDATKTHH</sequence>
<dbReference type="AlphaFoldDB" id="A0A9X3XDQ7"/>
<dbReference type="RefSeq" id="WP_272426214.1">
    <property type="nucleotide sequence ID" value="NZ_JAGTJJ010000043.1"/>
</dbReference>
<accession>A0A9X3XDQ7</accession>
<organism evidence="1 2">
    <name type="scientific">Polyangium jinanense</name>
    <dbReference type="NCBI Taxonomy" id="2829994"/>
    <lineage>
        <taxon>Bacteria</taxon>
        <taxon>Pseudomonadati</taxon>
        <taxon>Myxococcota</taxon>
        <taxon>Polyangia</taxon>
        <taxon>Polyangiales</taxon>
        <taxon>Polyangiaceae</taxon>
        <taxon>Polyangium</taxon>
    </lineage>
</organism>
<comment type="caution">
    <text evidence="1">The sequence shown here is derived from an EMBL/GenBank/DDBJ whole genome shotgun (WGS) entry which is preliminary data.</text>
</comment>
<name>A0A9X3XDQ7_9BACT</name>
<dbReference type="EMBL" id="JAGTJJ010000043">
    <property type="protein sequence ID" value="MDC3986778.1"/>
    <property type="molecule type" value="Genomic_DNA"/>
</dbReference>
<evidence type="ECO:0000313" key="1">
    <source>
        <dbReference type="EMBL" id="MDC3986778.1"/>
    </source>
</evidence>
<proteinExistence type="predicted"/>